<evidence type="ECO:0000256" key="2">
    <source>
        <dbReference type="ARBA" id="ARBA00011738"/>
    </source>
</evidence>
<dbReference type="Pfam" id="PF00155">
    <property type="entry name" value="Aminotran_1_2"/>
    <property type="match status" value="1"/>
</dbReference>
<dbReference type="GO" id="GO:0008793">
    <property type="term" value="F:aromatic-amino-acid transaminase activity"/>
    <property type="evidence" value="ECO:0007669"/>
    <property type="project" value="UniProtKB-UniRule"/>
</dbReference>
<organism evidence="9 10">
    <name type="scientific">Luteimicrobium xylanilyticum</name>
    <dbReference type="NCBI Taxonomy" id="1133546"/>
    <lineage>
        <taxon>Bacteria</taxon>
        <taxon>Bacillati</taxon>
        <taxon>Actinomycetota</taxon>
        <taxon>Actinomycetes</taxon>
        <taxon>Micrococcales</taxon>
        <taxon>Luteimicrobium</taxon>
    </lineage>
</organism>
<evidence type="ECO:0000256" key="7">
    <source>
        <dbReference type="SAM" id="MobiDB-lite"/>
    </source>
</evidence>
<evidence type="ECO:0000256" key="1">
    <source>
        <dbReference type="ARBA" id="ARBA00001933"/>
    </source>
</evidence>
<dbReference type="InterPro" id="IPR001917">
    <property type="entry name" value="Aminotrans_II_pyridoxalP_BS"/>
</dbReference>
<dbReference type="PANTHER" id="PTHR43643">
    <property type="entry name" value="HISTIDINOL-PHOSPHATE AMINOTRANSFERASE 2"/>
    <property type="match status" value="1"/>
</dbReference>
<dbReference type="PROSITE" id="PS00599">
    <property type="entry name" value="AA_TRANSFER_CLASS_2"/>
    <property type="match status" value="1"/>
</dbReference>
<dbReference type="GO" id="GO:0000105">
    <property type="term" value="P:L-histidine biosynthetic process"/>
    <property type="evidence" value="ECO:0007669"/>
    <property type="project" value="InterPro"/>
</dbReference>
<dbReference type="InterPro" id="IPR015421">
    <property type="entry name" value="PyrdxlP-dep_Trfase_major"/>
</dbReference>
<dbReference type="KEGG" id="lxl:KDY119_03339"/>
<dbReference type="HAMAP" id="MF_01513">
    <property type="entry name" value="Phe_aminotrans_2"/>
    <property type="match status" value="1"/>
</dbReference>
<protein>
    <recommendedName>
        <fullName evidence="6">Aromatic amino acid aminotransferase</fullName>
        <shortName evidence="6">ArAT</shortName>
        <ecNumber evidence="6">2.6.1.57</ecNumber>
    </recommendedName>
</protein>
<sequence length="392" mass="41472">MRGFGSSVREWHPGPVSTDTPAPGTSGVPLRTAVAALPPYVPGARTEPGSRTFKLSSNENPYPPLPSVLDAIREAAGDTHRYPDMYATELTETVAASLTDHATSHGIPLTVTPDQVVVGTGSVAVLAHVLQTVCEPADEVVVPWRSFEAYPIAVAVSGATFVPVPLASSGSAGRLDLPALAAAVSDRTRVVAVCTPNNPTGPAVHRDELDAFLAAVPSDVLVLLDEAYVEFVRDPEVPDGLAVYAAHPNVVVLRTFSKAYGLAGLRVGYAVARPDLAAGVRSVSTPFGVSDLAQRAAIASLHAQDELLERVEALVVERARMLGELRDQGWELPDAQGNFVWFGLGEETLRRGAEAREAGVLVRPFAGEGIRVTVGERDANDAFLRVAASWRR</sequence>
<gene>
    <name evidence="6" type="primary">pat</name>
    <name evidence="9" type="ORF">KDY119_03339</name>
</gene>
<dbReference type="Proteomes" id="UP000326702">
    <property type="component" value="Chromosome"/>
</dbReference>
<comment type="cofactor">
    <cofactor evidence="1 6">
        <name>pyridoxal 5'-phosphate</name>
        <dbReference type="ChEBI" id="CHEBI:597326"/>
    </cofactor>
</comment>
<dbReference type="NCBIfam" id="TIGR01141">
    <property type="entry name" value="hisC"/>
    <property type="match status" value="1"/>
</dbReference>
<feature type="domain" description="Aminotransferase class I/classII large" evidence="8">
    <location>
        <begin position="53"/>
        <end position="381"/>
    </location>
</feature>
<evidence type="ECO:0000256" key="4">
    <source>
        <dbReference type="ARBA" id="ARBA00022679"/>
    </source>
</evidence>
<dbReference type="EC" id="2.6.1.57" evidence="6"/>
<dbReference type="AlphaFoldDB" id="A0A5P9QE97"/>
<dbReference type="CDD" id="cd00609">
    <property type="entry name" value="AAT_like"/>
    <property type="match status" value="1"/>
</dbReference>
<dbReference type="SUPFAM" id="SSF53383">
    <property type="entry name" value="PLP-dependent transferases"/>
    <property type="match status" value="1"/>
</dbReference>
<keyword evidence="3 6" id="KW-0032">Aminotransferase</keyword>
<dbReference type="HAMAP" id="MF_01023">
    <property type="entry name" value="HisC_aminotrans_2"/>
    <property type="match status" value="1"/>
</dbReference>
<reference evidence="9 10" key="1">
    <citation type="submission" date="2019-10" db="EMBL/GenBank/DDBJ databases">
        <title>Genome sequence of Luteimicrobium xylanilyticum HY-24.</title>
        <authorList>
            <person name="Kim D.Y."/>
            <person name="Park H.-Y."/>
        </authorList>
    </citation>
    <scope>NUCLEOTIDE SEQUENCE [LARGE SCALE GENOMIC DNA]</scope>
    <source>
        <strain evidence="9 10">HY-24</strain>
    </source>
</reference>
<dbReference type="InterPro" id="IPR015422">
    <property type="entry name" value="PyrdxlP-dep_Trfase_small"/>
</dbReference>
<dbReference type="Gene3D" id="3.90.1150.10">
    <property type="entry name" value="Aspartate Aminotransferase, domain 1"/>
    <property type="match status" value="1"/>
</dbReference>
<evidence type="ECO:0000259" key="8">
    <source>
        <dbReference type="Pfam" id="PF00155"/>
    </source>
</evidence>
<keyword evidence="10" id="KW-1185">Reference proteome</keyword>
<evidence type="ECO:0000256" key="3">
    <source>
        <dbReference type="ARBA" id="ARBA00022576"/>
    </source>
</evidence>
<evidence type="ECO:0000313" key="10">
    <source>
        <dbReference type="Proteomes" id="UP000326702"/>
    </source>
</evidence>
<dbReference type="GO" id="GO:0030170">
    <property type="term" value="F:pyridoxal phosphate binding"/>
    <property type="evidence" value="ECO:0007669"/>
    <property type="project" value="UniProtKB-UniRule"/>
</dbReference>
<evidence type="ECO:0000313" key="9">
    <source>
        <dbReference type="EMBL" id="QFU99803.1"/>
    </source>
</evidence>
<evidence type="ECO:0000256" key="6">
    <source>
        <dbReference type="HAMAP-Rule" id="MF_01513"/>
    </source>
</evidence>
<comment type="subunit">
    <text evidence="2 6">Homodimer.</text>
</comment>
<proteinExistence type="inferred from homology"/>
<dbReference type="InterPro" id="IPR004839">
    <property type="entry name" value="Aminotransferase_I/II_large"/>
</dbReference>
<evidence type="ECO:0000256" key="5">
    <source>
        <dbReference type="ARBA" id="ARBA00022898"/>
    </source>
</evidence>
<feature type="region of interest" description="Disordered" evidence="7">
    <location>
        <begin position="1"/>
        <end position="28"/>
    </location>
</feature>
<feature type="region of interest" description="Disordered" evidence="7">
    <location>
        <begin position="40"/>
        <end position="60"/>
    </location>
</feature>
<feature type="modified residue" description="N6-(pyridoxal phosphate)lysine" evidence="6">
    <location>
        <position position="258"/>
    </location>
</feature>
<accession>A0A5P9QE97</accession>
<comment type="catalytic activity">
    <reaction evidence="6">
        <text>an aromatic L-alpha-amino acid + 2-oxoglutarate = an aromatic oxo-acid + L-glutamate</text>
        <dbReference type="Rhea" id="RHEA:17533"/>
        <dbReference type="ChEBI" id="CHEBI:16810"/>
        <dbReference type="ChEBI" id="CHEBI:29985"/>
        <dbReference type="ChEBI" id="CHEBI:73309"/>
        <dbReference type="ChEBI" id="CHEBI:84824"/>
        <dbReference type="EC" id="2.6.1.57"/>
    </reaction>
</comment>
<keyword evidence="5 6" id="KW-0663">Pyridoxal phosphate</keyword>
<dbReference type="InterPro" id="IPR024892">
    <property type="entry name" value="ArAT"/>
</dbReference>
<dbReference type="InterPro" id="IPR050106">
    <property type="entry name" value="HistidinolP_aminotransfase"/>
</dbReference>
<comment type="similarity">
    <text evidence="6">Belongs to the class-II pyridoxal-phosphate-dependent aminotransferase family.</text>
</comment>
<dbReference type="InterPro" id="IPR005861">
    <property type="entry name" value="HisP_aminotrans"/>
</dbReference>
<comment type="function">
    <text evidence="6">Aminotransferase that catalyzes the conversion of aromatic amino acids and 2-oxoglutarate into corresponding aromatic oxo acids and L-glutamate.</text>
</comment>
<dbReference type="PANTHER" id="PTHR43643:SF3">
    <property type="entry name" value="HISTIDINOL-PHOSPHATE AMINOTRANSFERASE"/>
    <property type="match status" value="1"/>
</dbReference>
<dbReference type="NCBIfam" id="NF002878">
    <property type="entry name" value="PRK03321.1"/>
    <property type="match status" value="1"/>
</dbReference>
<dbReference type="GO" id="GO:0004400">
    <property type="term" value="F:histidinol-phosphate transaminase activity"/>
    <property type="evidence" value="ECO:0007669"/>
    <property type="project" value="InterPro"/>
</dbReference>
<dbReference type="EMBL" id="CP045529">
    <property type="protein sequence ID" value="QFU99803.1"/>
    <property type="molecule type" value="Genomic_DNA"/>
</dbReference>
<keyword evidence="4 6" id="KW-0808">Transferase</keyword>
<dbReference type="Gene3D" id="3.40.640.10">
    <property type="entry name" value="Type I PLP-dependent aspartate aminotransferase-like (Major domain)"/>
    <property type="match status" value="1"/>
</dbReference>
<dbReference type="InterPro" id="IPR015424">
    <property type="entry name" value="PyrdxlP-dep_Trfase"/>
</dbReference>
<name>A0A5P9QE97_9MICO</name>